<dbReference type="InterPro" id="IPR044398">
    <property type="entry name" value="Globin-sensor_dom"/>
</dbReference>
<dbReference type="InterPro" id="IPR009050">
    <property type="entry name" value="Globin-like_sf"/>
</dbReference>
<dbReference type="CDD" id="cd01068">
    <property type="entry name" value="globin_sensor"/>
    <property type="match status" value="1"/>
</dbReference>
<dbReference type="Pfam" id="PF00990">
    <property type="entry name" value="GGDEF"/>
    <property type="match status" value="1"/>
</dbReference>
<evidence type="ECO:0000259" key="3">
    <source>
        <dbReference type="PROSITE" id="PS50883"/>
    </source>
</evidence>
<dbReference type="PROSITE" id="PS50883">
    <property type="entry name" value="EAL"/>
    <property type="match status" value="1"/>
</dbReference>
<dbReference type="InterPro" id="IPR012292">
    <property type="entry name" value="Globin/Proto"/>
</dbReference>
<comment type="caution">
    <text evidence="5">The sequence shown here is derived from an EMBL/GenBank/DDBJ whole genome shotgun (WGS) entry which is preliminary data.</text>
</comment>
<dbReference type="InterPro" id="IPR003018">
    <property type="entry name" value="GAF"/>
</dbReference>
<dbReference type="AlphaFoldDB" id="A0A3M8RJB4"/>
<dbReference type="InterPro" id="IPR029787">
    <property type="entry name" value="Nucleotide_cyclase"/>
</dbReference>
<dbReference type="InterPro" id="IPR001633">
    <property type="entry name" value="EAL_dom"/>
</dbReference>
<dbReference type="SMART" id="SM00267">
    <property type="entry name" value="GGDEF"/>
    <property type="match status" value="1"/>
</dbReference>
<dbReference type="OrthoDB" id="9814202at2"/>
<dbReference type="SUPFAM" id="SSF141868">
    <property type="entry name" value="EAL domain-like"/>
    <property type="match status" value="1"/>
</dbReference>
<dbReference type="InterPro" id="IPR035919">
    <property type="entry name" value="EAL_sf"/>
</dbReference>
<dbReference type="Gene3D" id="3.20.20.450">
    <property type="entry name" value="EAL domain"/>
    <property type="match status" value="1"/>
</dbReference>
<dbReference type="EMBL" id="RIZI01000127">
    <property type="protein sequence ID" value="RNF68102.1"/>
    <property type="molecule type" value="Genomic_DNA"/>
</dbReference>
<dbReference type="PANTHER" id="PTHR44757">
    <property type="entry name" value="DIGUANYLATE CYCLASE DGCP"/>
    <property type="match status" value="1"/>
</dbReference>
<dbReference type="InterPro" id="IPR029016">
    <property type="entry name" value="GAF-like_dom_sf"/>
</dbReference>
<dbReference type="Gene3D" id="3.30.450.40">
    <property type="match status" value="3"/>
</dbReference>
<dbReference type="InterPro" id="IPR039379">
    <property type="entry name" value="Protoglobin_sensor_dom"/>
</dbReference>
<dbReference type="Pfam" id="PF00563">
    <property type="entry name" value="EAL"/>
    <property type="match status" value="1"/>
</dbReference>
<dbReference type="InterPro" id="IPR000160">
    <property type="entry name" value="GGDEF_dom"/>
</dbReference>
<dbReference type="GO" id="GO:0020037">
    <property type="term" value="F:heme binding"/>
    <property type="evidence" value="ECO:0007669"/>
    <property type="project" value="InterPro"/>
</dbReference>
<evidence type="ECO:0000313" key="5">
    <source>
        <dbReference type="EMBL" id="RNF68102.1"/>
    </source>
</evidence>
<dbReference type="SUPFAM" id="SSF46458">
    <property type="entry name" value="Globin-like"/>
    <property type="match status" value="1"/>
</dbReference>
<dbReference type="InterPro" id="IPR052155">
    <property type="entry name" value="Biofilm_reg_signaling"/>
</dbReference>
<dbReference type="SMART" id="SM00052">
    <property type="entry name" value="EAL"/>
    <property type="match status" value="1"/>
</dbReference>
<dbReference type="Pfam" id="PF13185">
    <property type="entry name" value="GAF_2"/>
    <property type="match status" value="1"/>
</dbReference>
<organism evidence="5">
    <name type="scientific">Acidithiobacillus sulfuriphilus</name>
    <dbReference type="NCBI Taxonomy" id="1867749"/>
    <lineage>
        <taxon>Bacteria</taxon>
        <taxon>Pseudomonadati</taxon>
        <taxon>Pseudomonadota</taxon>
        <taxon>Acidithiobacillia</taxon>
        <taxon>Acidithiobacillales</taxon>
        <taxon>Acidithiobacillaceae</taxon>
        <taxon>Acidithiobacillus</taxon>
    </lineage>
</organism>
<dbReference type="CDD" id="cd01949">
    <property type="entry name" value="GGDEF"/>
    <property type="match status" value="1"/>
</dbReference>
<evidence type="ECO:0000256" key="1">
    <source>
        <dbReference type="ARBA" id="ARBA00015125"/>
    </source>
</evidence>
<dbReference type="PROSITE" id="PS50887">
    <property type="entry name" value="GGDEF"/>
    <property type="match status" value="1"/>
</dbReference>
<dbReference type="InterPro" id="IPR043128">
    <property type="entry name" value="Rev_trsase/Diguanyl_cyclase"/>
</dbReference>
<evidence type="ECO:0000256" key="2">
    <source>
        <dbReference type="ARBA" id="ARBA00029839"/>
    </source>
</evidence>
<reference evidence="5" key="1">
    <citation type="submission" date="2018-10" db="EMBL/GenBank/DDBJ databases">
        <title>Acidithiobacillus sulfuriphilus sp. nov.: an extremely acidophilic sulfur-oxidizing chemolithotroph isolated from a neutral pH environment.</title>
        <authorList>
            <person name="Falagan C."/>
            <person name="Moya-Beltran A."/>
            <person name="Quatrini R."/>
            <person name="Johnson D.B."/>
        </authorList>
    </citation>
    <scope>NUCLEOTIDE SEQUENCE [LARGE SCALE GENOMIC DNA]</scope>
    <source>
        <strain evidence="5">CJ-2</strain>
    </source>
</reference>
<dbReference type="RefSeq" id="WP_123102248.1">
    <property type="nucleotide sequence ID" value="NZ_CP127527.1"/>
</dbReference>
<feature type="domain" description="EAL" evidence="3">
    <location>
        <begin position="887"/>
        <end position="1137"/>
    </location>
</feature>
<feature type="domain" description="GGDEF" evidence="4">
    <location>
        <begin position="747"/>
        <end position="878"/>
    </location>
</feature>
<gene>
    <name evidence="5" type="ORF">EC580_03560</name>
</gene>
<dbReference type="Gene3D" id="3.30.70.270">
    <property type="match status" value="1"/>
</dbReference>
<dbReference type="GO" id="GO:0019825">
    <property type="term" value="F:oxygen binding"/>
    <property type="evidence" value="ECO:0007669"/>
    <property type="project" value="InterPro"/>
</dbReference>
<accession>A0A3M8RJB4</accession>
<evidence type="ECO:0000259" key="4">
    <source>
        <dbReference type="PROSITE" id="PS50887"/>
    </source>
</evidence>
<dbReference type="PANTHER" id="PTHR44757:SF2">
    <property type="entry name" value="BIOFILM ARCHITECTURE MAINTENANCE PROTEIN MBAA"/>
    <property type="match status" value="1"/>
</dbReference>
<protein>
    <recommendedName>
        <fullName evidence="1">Diguanylate cyclase DosC</fullName>
    </recommendedName>
    <alternativeName>
        <fullName evidence="2">Direct oxygen-sensing cyclase</fullName>
    </alternativeName>
</protein>
<dbReference type="Gene3D" id="1.10.490.10">
    <property type="entry name" value="Globins"/>
    <property type="match status" value="1"/>
</dbReference>
<dbReference type="NCBIfam" id="TIGR00254">
    <property type="entry name" value="GGDEF"/>
    <property type="match status" value="1"/>
</dbReference>
<dbReference type="Pfam" id="PF11563">
    <property type="entry name" value="Protoglobin"/>
    <property type="match status" value="1"/>
</dbReference>
<dbReference type="SUPFAM" id="SSF55781">
    <property type="entry name" value="GAF domain-like"/>
    <property type="match status" value="3"/>
</dbReference>
<name>A0A3M8RJB4_9PROT</name>
<dbReference type="SUPFAM" id="SSF55073">
    <property type="entry name" value="Nucleotide cyclase"/>
    <property type="match status" value="1"/>
</dbReference>
<proteinExistence type="predicted"/>
<sequence>MGPPIQSSSALSSEVSIPSFLCLSAEEGDLLARSAPRLATPERAQRFAETFYAWLRHVPETEPILHHVDAGAWARLRAGQSRHYRELLTVPYDRERRRVLRHLGAMHQHMGLPSEWLNGAYALYLEDLQAGANALPDLSAEDHQSLRKAIRKRVELDRFWQMEGFQEATLELLDTQKRFYQALAEIGGITQAEAGEVPSSMLQAIADRLAKILELSLVWIGCLSPGDPWVRIMAAAGPAKAYADGLRVSSDPALPEGQGPVGQAIRSGKAQMTADIPLAWNEPQFAVWRGKAERFGLGGNMTAAARREDGGMVTLSLYRGTGSSFPDGLDSLLSSLVQELATFLDHQSVTTRLLRLQGYQEAQRHLQQELLAQPDPTHIYQSLAQNLVRFAETEGVDVLLAPPDSPVLERALVVGPLAEAIRTLPTPYKQAADSPERSLPDKAWSTRSAQIRLYPAEDPALPNAWREGPLSGVGAVGAWPLLLTPEEEPVAVLVIFARAPDTFSTELTHLINEMIQSAATALRQYADRQALARLTTLYHALTAEGDLLLRAGDERRLLRDTCHRLVESGLFTAAWIGQPDDDGRFFRYLAASGPGAQALQQLQIPVADSSGVAQPLVTRAWHSGRIHYNQDHLADPGLNPWRDFLLRYRWRSAAAVPIRRNGARWAVLAVIADEMGIFQQAVLELFSRIALILGHGLDELDLRRSLREERDRQQYLALHDPLTDMPNRAYFLQTGQEALARARREQEQLAIGILDLDGFKEVNDVLGHSAGDRLLQSIAGRLQGIRRGGDVVTRLGGDEFGFHFLVTDAGDLALISQRILTAVVSAAATAADMPISGSIGWALFPGDGEDFDILFARADEAMYAAKSAGKSTFRLYGGPVSQSAQRRIWVHQHFPRAIASEQVRFFLQPQADVLAGRLEGVEMLVRWRREDGRWNTPGKFMFVVEEDIHLIRGLGIWGLQEAARLRQRFAQLGLALGISLNIGARHFLHPAFLDDLEEHCPQGKGITLEITETVALADLKTSAAIAAALKDRGFRLSMDDFGTGYSSLLYAAKLPFDELKLDQDFVRNFRHDHASFAVAGAARLLGDLSGRSLIAEGIATPADLALWMRMGGTRIQGYHLSPPLAENAFLTWHSWLLPLLRTAPAICPLEDLALLIHITEDAESLRELFRHTAEACPLGIWFAQKQGKYGGLPGFAEAKAVHERLHQLTPDSPTRERADLQRKMREITTQLYQEVAALDRRCGRLPLQAGRNADKGWRYAHES</sequence>
<dbReference type="CDD" id="cd01948">
    <property type="entry name" value="EAL"/>
    <property type="match status" value="1"/>
</dbReference>